<dbReference type="InterPro" id="IPR029063">
    <property type="entry name" value="SAM-dependent_MTases_sf"/>
</dbReference>
<dbReference type="Pfam" id="PF08242">
    <property type="entry name" value="Methyltransf_12"/>
    <property type="match status" value="1"/>
</dbReference>
<evidence type="ECO:0000259" key="1">
    <source>
        <dbReference type="Pfam" id="PF08242"/>
    </source>
</evidence>
<dbReference type="Gene3D" id="3.40.50.150">
    <property type="entry name" value="Vaccinia Virus protein VP39"/>
    <property type="match status" value="1"/>
</dbReference>
<evidence type="ECO:0000313" key="3">
    <source>
        <dbReference type="Proteomes" id="UP000198242"/>
    </source>
</evidence>
<dbReference type="SUPFAM" id="SSF53335">
    <property type="entry name" value="S-adenosyl-L-methionine-dependent methyltransferases"/>
    <property type="match status" value="1"/>
</dbReference>
<organism evidence="2 3">
    <name type="scientific">Micromonospora viridifaciens</name>
    <dbReference type="NCBI Taxonomy" id="1881"/>
    <lineage>
        <taxon>Bacteria</taxon>
        <taxon>Bacillati</taxon>
        <taxon>Actinomycetota</taxon>
        <taxon>Actinomycetes</taxon>
        <taxon>Micromonosporales</taxon>
        <taxon>Micromonosporaceae</taxon>
        <taxon>Micromonospora</taxon>
    </lineage>
</organism>
<gene>
    <name evidence="2" type="ORF">GA0074695_2480</name>
</gene>
<protein>
    <submittedName>
        <fullName evidence="2">Methyltransferase domain-containing protein</fullName>
    </submittedName>
</protein>
<dbReference type="OrthoDB" id="2472181at2"/>
<proteinExistence type="predicted"/>
<dbReference type="AlphaFoldDB" id="A0A1C4WIS3"/>
<accession>A0A1C4WIS3</accession>
<name>A0A1C4WIS3_MICVI</name>
<keyword evidence="2" id="KW-0489">Methyltransferase</keyword>
<reference evidence="3" key="1">
    <citation type="submission" date="2016-06" db="EMBL/GenBank/DDBJ databases">
        <authorList>
            <person name="Varghese N."/>
            <person name="Submissions Spin"/>
        </authorList>
    </citation>
    <scope>NUCLEOTIDE SEQUENCE [LARGE SCALE GENOMIC DNA]</scope>
    <source>
        <strain evidence="3">DSM 43909</strain>
    </source>
</reference>
<dbReference type="EMBL" id="LT607411">
    <property type="protein sequence ID" value="SCE96100.1"/>
    <property type="molecule type" value="Genomic_DNA"/>
</dbReference>
<dbReference type="Proteomes" id="UP000198242">
    <property type="component" value="Chromosome I"/>
</dbReference>
<keyword evidence="2" id="KW-0808">Transferase</keyword>
<dbReference type="InterPro" id="IPR013217">
    <property type="entry name" value="Methyltransf_12"/>
</dbReference>
<sequence length="452" mass="47414">MPLDPPTTSEAAAVLAAHPWIAAAYPDEAGGLRIAPEPAALAVGAHPGALVVEFLDHWSELYEVTYAGAHGRHADDLDLSGWRATDTGQPLPTDHMTEWVDRTVALIRGTGARHVLELGCGTGLLMHRLHPYLTGYVGTDVAEHAVATLRAAAPPAVRVLRAAAHELAGAPVRRALHELGFPEGRPDCVVLNSVTQCFPTVAYLTHVVATAIDLVAPGGAVVVGDVRHAGLHEHFCRWAERAADPDADDATVAARATARAAREEELLVDPATIAAATGGIGRVVHVGVYAKTMRADTELTRYRFDTVLHVDTAAPASRPPAVRWADLPAPDRLDAVRARLADGPVHVHGIPNALLRPGAPGAVTAHALQDLAGDRGAVLLDPRDPTLLELVAPAGAAPVPAAALAASEGQAHEPLPAFVRRRLTEEARRTLRRRLPAAAGTPVRVDLGRAAG</sequence>
<dbReference type="CDD" id="cd02440">
    <property type="entry name" value="AdoMet_MTases"/>
    <property type="match status" value="1"/>
</dbReference>
<dbReference type="GO" id="GO:0008168">
    <property type="term" value="F:methyltransferase activity"/>
    <property type="evidence" value="ECO:0007669"/>
    <property type="project" value="UniProtKB-KW"/>
</dbReference>
<dbReference type="GO" id="GO:0032259">
    <property type="term" value="P:methylation"/>
    <property type="evidence" value="ECO:0007669"/>
    <property type="project" value="UniProtKB-KW"/>
</dbReference>
<dbReference type="RefSeq" id="WP_089006379.1">
    <property type="nucleotide sequence ID" value="NZ_LT607411.1"/>
</dbReference>
<evidence type="ECO:0000313" key="2">
    <source>
        <dbReference type="EMBL" id="SCE96100.1"/>
    </source>
</evidence>
<keyword evidence="3" id="KW-1185">Reference proteome</keyword>
<feature type="domain" description="Methyltransferase type 12" evidence="1">
    <location>
        <begin position="116"/>
        <end position="220"/>
    </location>
</feature>